<gene>
    <name evidence="1" type="ORF">LD004_03280</name>
</gene>
<dbReference type="InterPro" id="IPR029470">
    <property type="entry name" value="PDDEXK_4"/>
</dbReference>
<dbReference type="RefSeq" id="WP_225450538.1">
    <property type="nucleotide sequence ID" value="NZ_JAIWXB010000009.1"/>
</dbReference>
<reference evidence="1" key="1">
    <citation type="submission" date="2023-08" db="EMBL/GenBank/DDBJ databases">
        <title>Mucin Metabolism Genes Underlie the Key Renovations of Bacteroides xylanisolvens Genomes in Captive Great Apes.</title>
        <authorList>
            <person name="Nishida A.H."/>
        </authorList>
    </citation>
    <scope>NUCLEOTIDE SEQUENCE</scope>
    <source>
        <strain evidence="1">P13.H9</strain>
    </source>
</reference>
<proteinExistence type="predicted"/>
<dbReference type="EMBL" id="JAIWYE010000011">
    <property type="protein sequence ID" value="MCA4702637.1"/>
    <property type="molecule type" value="Genomic_DNA"/>
</dbReference>
<sequence>MDITRLQEWLERLNDIPQMEKRRKTFMDISGLAHYENIWSNIYAFFFDVQGEHGFNDLFISSLLELLKEKGQILFLNEFQINREFETNKGGRIDLLLSNEDTAVIIEAKVYHVVNNDFEDYWNSIVKNKKVGVLLTLREHPSIRTSNGGCFINITHKKLIDKVISKIPLYYLAVDNTYQQYLQDFCQTIYNVTAPMETKLLEFYYQNREQINQLSTIKNEIVRYVVNQFEDGELVKMISPDLHIAKRQNKAYVYYKYKSGEVMLTLLYDRLWNWKEHGCRIDIYLEVQGETLNQLKKTNESFLKMLTEEERRYLTSARFEKDGYEHYAHLRININPANVSELLGLKEKVKNAVINSKLLNIADKITQYCKK</sequence>
<dbReference type="Pfam" id="PF14281">
    <property type="entry name" value="PDDEXK_4"/>
    <property type="match status" value="1"/>
</dbReference>
<protein>
    <submittedName>
        <fullName evidence="1">PD-(D/E)XK nuclease family protein</fullName>
    </submittedName>
</protein>
<comment type="caution">
    <text evidence="1">The sequence shown here is derived from an EMBL/GenBank/DDBJ whole genome shotgun (WGS) entry which is preliminary data.</text>
</comment>
<dbReference type="AlphaFoldDB" id="A0AAW4SPK0"/>
<organism evidence="1 2">
    <name type="scientific">Bacteroides xylanisolvens</name>
    <dbReference type="NCBI Taxonomy" id="371601"/>
    <lineage>
        <taxon>Bacteria</taxon>
        <taxon>Pseudomonadati</taxon>
        <taxon>Bacteroidota</taxon>
        <taxon>Bacteroidia</taxon>
        <taxon>Bacteroidales</taxon>
        <taxon>Bacteroidaceae</taxon>
        <taxon>Bacteroides</taxon>
    </lineage>
</organism>
<accession>A0AAW4SPK0</accession>
<name>A0AAW4SPK0_9BACE</name>
<evidence type="ECO:0000313" key="1">
    <source>
        <dbReference type="EMBL" id="MCA4702637.1"/>
    </source>
</evidence>
<dbReference type="Proteomes" id="UP001198461">
    <property type="component" value="Unassembled WGS sequence"/>
</dbReference>
<evidence type="ECO:0000313" key="2">
    <source>
        <dbReference type="Proteomes" id="UP001198461"/>
    </source>
</evidence>